<accession>A0ABR4QIX1</accession>
<comment type="caution">
    <text evidence="22">The sequence shown here is derived from an EMBL/GenBank/DDBJ whole genome shotgun (WGS) entry which is preliminary data.</text>
</comment>
<dbReference type="InterPro" id="IPR011761">
    <property type="entry name" value="ATP-grasp"/>
</dbReference>
<gene>
    <name evidence="22" type="ORF">TcWFU_010135</name>
</gene>
<comment type="catalytic activity">
    <reaction evidence="17">
        <text>1D-myo-inositol 1,3,4-trisphosphate + ATP = 1D-myo-inositol 1,3,4,6-tetrakisphosphate + ADP + H(+)</text>
        <dbReference type="Rhea" id="RHEA:20940"/>
        <dbReference type="ChEBI" id="CHEBI:15378"/>
        <dbReference type="ChEBI" id="CHEBI:30616"/>
        <dbReference type="ChEBI" id="CHEBI:57660"/>
        <dbReference type="ChEBI" id="CHEBI:58414"/>
        <dbReference type="ChEBI" id="CHEBI:456216"/>
        <dbReference type="EC" id="2.7.1.159"/>
    </reaction>
    <physiologicalReaction direction="left-to-right" evidence="17">
        <dbReference type="Rhea" id="RHEA:20941"/>
    </physiologicalReaction>
    <physiologicalReaction direction="right-to-left" evidence="17">
        <dbReference type="Rhea" id="RHEA:20942"/>
    </physiologicalReaction>
</comment>
<evidence type="ECO:0000259" key="21">
    <source>
        <dbReference type="PROSITE" id="PS50975"/>
    </source>
</evidence>
<dbReference type="Proteomes" id="UP001651158">
    <property type="component" value="Unassembled WGS sequence"/>
</dbReference>
<dbReference type="InterPro" id="IPR040464">
    <property type="entry name" value="InsP(3)kin_ATP-grasp"/>
</dbReference>
<evidence type="ECO:0000256" key="2">
    <source>
        <dbReference type="ARBA" id="ARBA00009601"/>
    </source>
</evidence>
<keyword evidence="12" id="KW-0413">Isomerase</keyword>
<evidence type="ECO:0000256" key="8">
    <source>
        <dbReference type="ARBA" id="ARBA00022741"/>
    </source>
</evidence>
<dbReference type="PANTHER" id="PTHR14217:SF1">
    <property type="entry name" value="INOSITOL-TETRAKISPHOSPHATE 1-KINASE"/>
    <property type="match status" value="1"/>
</dbReference>
<evidence type="ECO:0000313" key="22">
    <source>
        <dbReference type="EMBL" id="KAL5109560.1"/>
    </source>
</evidence>
<keyword evidence="7" id="KW-0479">Metal-binding</keyword>
<dbReference type="Pfam" id="PF05770">
    <property type="entry name" value="Ins134_P3_kin"/>
    <property type="match status" value="1"/>
</dbReference>
<feature type="domain" description="ATP-grasp" evidence="21">
    <location>
        <begin position="46"/>
        <end position="261"/>
    </location>
</feature>
<dbReference type="PIRSF" id="PIRSF038186">
    <property type="entry name" value="ITPK"/>
    <property type="match status" value="1"/>
</dbReference>
<dbReference type="InterPro" id="IPR008656">
    <property type="entry name" value="Inositol_tetrakis-P_1-kinase"/>
</dbReference>
<evidence type="ECO:0000256" key="11">
    <source>
        <dbReference type="ARBA" id="ARBA00022842"/>
    </source>
</evidence>
<dbReference type="Gene3D" id="3.30.470.20">
    <property type="entry name" value="ATP-grasp fold, B domain"/>
    <property type="match status" value="1"/>
</dbReference>
<evidence type="ECO:0000256" key="9">
    <source>
        <dbReference type="ARBA" id="ARBA00022777"/>
    </source>
</evidence>
<dbReference type="EC" id="2.7.1.159" evidence="3"/>
<comment type="catalytic activity">
    <reaction evidence="19">
        <text>1D-myo-inositol 1,3,4-trisphosphate + 1D-myo-inositol 1,3,4,5,6-pentakisphosphate = 1D-myo-inositol 3,4,5,6-tetrakisphosphate + 1D-myo-inositol 1,3,4,6-tetrakisphosphate</text>
        <dbReference type="Rhea" id="RHEA:70263"/>
        <dbReference type="ChEBI" id="CHEBI:57539"/>
        <dbReference type="ChEBI" id="CHEBI:57660"/>
        <dbReference type="ChEBI" id="CHEBI:57733"/>
        <dbReference type="ChEBI" id="CHEBI:58414"/>
    </reaction>
    <physiologicalReaction direction="left-to-right" evidence="19">
        <dbReference type="Rhea" id="RHEA:70264"/>
    </physiologicalReaction>
    <physiologicalReaction direction="right-to-left" evidence="19">
        <dbReference type="Rhea" id="RHEA:70265"/>
    </physiologicalReaction>
</comment>
<evidence type="ECO:0000256" key="16">
    <source>
        <dbReference type="ARBA" id="ARBA00033645"/>
    </source>
</evidence>
<evidence type="ECO:0000256" key="3">
    <source>
        <dbReference type="ARBA" id="ARBA00012017"/>
    </source>
</evidence>
<reference evidence="22 23" key="1">
    <citation type="journal article" date="2022" name="Front. Cell. Infect. Microbiol.">
        <title>The Genomes of Two Strains of Taenia crassiceps the Animal Model for the Study of Human Cysticercosis.</title>
        <authorList>
            <person name="Bobes R.J."/>
            <person name="Estrada K."/>
            <person name="Rios-Valencia D.G."/>
            <person name="Calderon-Gallegos A."/>
            <person name="de la Torre P."/>
            <person name="Carrero J.C."/>
            <person name="Sanchez-Flores A."/>
            <person name="Laclette J.P."/>
        </authorList>
    </citation>
    <scope>NUCLEOTIDE SEQUENCE [LARGE SCALE GENOMIC DNA]</scope>
    <source>
        <strain evidence="22">WFUcys</strain>
    </source>
</reference>
<evidence type="ECO:0000256" key="10">
    <source>
        <dbReference type="ARBA" id="ARBA00022840"/>
    </source>
</evidence>
<keyword evidence="9" id="KW-0418">Kinase</keyword>
<evidence type="ECO:0000256" key="18">
    <source>
        <dbReference type="ARBA" id="ARBA00047728"/>
    </source>
</evidence>
<keyword evidence="8 20" id="KW-0547">Nucleotide-binding</keyword>
<dbReference type="PROSITE" id="PS50975">
    <property type="entry name" value="ATP_GRASP"/>
    <property type="match status" value="1"/>
</dbReference>
<organism evidence="22 23">
    <name type="scientific">Taenia crassiceps</name>
    <dbReference type="NCBI Taxonomy" id="6207"/>
    <lineage>
        <taxon>Eukaryota</taxon>
        <taxon>Metazoa</taxon>
        <taxon>Spiralia</taxon>
        <taxon>Lophotrochozoa</taxon>
        <taxon>Platyhelminthes</taxon>
        <taxon>Cestoda</taxon>
        <taxon>Eucestoda</taxon>
        <taxon>Cyclophyllidea</taxon>
        <taxon>Taeniidae</taxon>
        <taxon>Taenia</taxon>
    </lineage>
</organism>
<comment type="similarity">
    <text evidence="2">Belongs to the ITPK1 family.</text>
</comment>
<keyword evidence="6" id="KW-0808">Transferase</keyword>
<evidence type="ECO:0000256" key="1">
    <source>
        <dbReference type="ARBA" id="ARBA00001946"/>
    </source>
</evidence>
<evidence type="ECO:0000256" key="6">
    <source>
        <dbReference type="ARBA" id="ARBA00022679"/>
    </source>
</evidence>
<evidence type="ECO:0000256" key="20">
    <source>
        <dbReference type="PROSITE-ProRule" id="PRU00409"/>
    </source>
</evidence>
<evidence type="ECO:0000313" key="23">
    <source>
        <dbReference type="Proteomes" id="UP001651158"/>
    </source>
</evidence>
<evidence type="ECO:0000256" key="5">
    <source>
        <dbReference type="ARBA" id="ARBA00014968"/>
    </source>
</evidence>
<keyword evidence="10 20" id="KW-0067">ATP-binding</keyword>
<proteinExistence type="inferred from homology"/>
<evidence type="ECO:0000256" key="7">
    <source>
        <dbReference type="ARBA" id="ARBA00022723"/>
    </source>
</evidence>
<dbReference type="SUPFAM" id="SSF56059">
    <property type="entry name" value="Glutathione synthetase ATP-binding domain-like"/>
    <property type="match status" value="1"/>
</dbReference>
<comment type="catalytic activity">
    <reaction evidence="15">
        <text>1D-myo-inositol 3,4,6-trisphosphate + ATP = 1D-myo-inositol 1,3,4,6-tetrakisphosphate + ADP + H(+)</text>
        <dbReference type="Rhea" id="RHEA:70287"/>
        <dbReference type="ChEBI" id="CHEBI:15378"/>
        <dbReference type="ChEBI" id="CHEBI:30616"/>
        <dbReference type="ChEBI" id="CHEBI:57660"/>
        <dbReference type="ChEBI" id="CHEBI:189099"/>
        <dbReference type="ChEBI" id="CHEBI:456216"/>
    </reaction>
    <physiologicalReaction direction="left-to-right" evidence="15">
        <dbReference type="Rhea" id="RHEA:70288"/>
    </physiologicalReaction>
    <physiologicalReaction direction="right-to-left" evidence="15">
        <dbReference type="Rhea" id="RHEA:70289"/>
    </physiologicalReaction>
</comment>
<keyword evidence="23" id="KW-1185">Reference proteome</keyword>
<dbReference type="PANTHER" id="PTHR14217">
    <property type="entry name" value="INOSITOL-TETRAKISPHOSPHATE 1-KINASE"/>
    <property type="match status" value="1"/>
</dbReference>
<comment type="catalytic activity">
    <reaction evidence="16">
        <text>1D-myo-inositol 3,4,5,6-tetrakisphosphate + ATP = 1D-myo-inositol 1,3,4,5,6-pentakisphosphate + ADP + H(+)</text>
        <dbReference type="Rhea" id="RHEA:12452"/>
        <dbReference type="ChEBI" id="CHEBI:15378"/>
        <dbReference type="ChEBI" id="CHEBI:30616"/>
        <dbReference type="ChEBI" id="CHEBI:57539"/>
        <dbReference type="ChEBI" id="CHEBI:57733"/>
        <dbReference type="ChEBI" id="CHEBI:456216"/>
        <dbReference type="EC" id="2.7.1.134"/>
    </reaction>
    <physiologicalReaction direction="left-to-right" evidence="16">
        <dbReference type="Rhea" id="RHEA:12453"/>
    </physiologicalReaction>
    <physiologicalReaction direction="right-to-left" evidence="16">
        <dbReference type="Rhea" id="RHEA:12454"/>
    </physiologicalReaction>
</comment>
<dbReference type="EC" id="2.7.1.134" evidence="4"/>
<evidence type="ECO:0000256" key="15">
    <source>
        <dbReference type="ARBA" id="ARBA00033624"/>
    </source>
</evidence>
<evidence type="ECO:0000256" key="13">
    <source>
        <dbReference type="ARBA" id="ARBA00031742"/>
    </source>
</evidence>
<protein>
    <recommendedName>
        <fullName evidence="5">Inositol-tetrakisphosphate 1-kinase</fullName>
        <ecNumber evidence="4">2.7.1.134</ecNumber>
        <ecNumber evidence="3">2.7.1.159</ecNumber>
    </recommendedName>
    <alternativeName>
        <fullName evidence="13">Inositol 1,3,4-trisphosphate 5/6-kinase</fullName>
    </alternativeName>
</protein>
<evidence type="ECO:0000256" key="4">
    <source>
        <dbReference type="ARBA" id="ARBA00012072"/>
    </source>
</evidence>
<evidence type="ECO:0000256" key="14">
    <source>
        <dbReference type="ARBA" id="ARBA00033609"/>
    </source>
</evidence>
<name>A0ABR4QIX1_9CEST</name>
<comment type="catalytic activity">
    <reaction evidence="14">
        <text>1D-myo-inositol 1,3,4-trisphosphate + ATP = 1D-myo-inositol 1,3,4,5-tetrakisphosphate + ADP + H(+)</text>
        <dbReference type="Rhea" id="RHEA:13253"/>
        <dbReference type="ChEBI" id="CHEBI:15378"/>
        <dbReference type="ChEBI" id="CHEBI:30616"/>
        <dbReference type="ChEBI" id="CHEBI:57895"/>
        <dbReference type="ChEBI" id="CHEBI:58414"/>
        <dbReference type="ChEBI" id="CHEBI:456216"/>
        <dbReference type="EC" id="2.7.1.159"/>
    </reaction>
    <physiologicalReaction direction="left-to-right" evidence="14">
        <dbReference type="Rhea" id="RHEA:13254"/>
    </physiologicalReaction>
    <physiologicalReaction direction="right-to-left" evidence="14">
        <dbReference type="Rhea" id="RHEA:13255"/>
    </physiologicalReaction>
</comment>
<evidence type="ECO:0000256" key="19">
    <source>
        <dbReference type="ARBA" id="ARBA00049058"/>
    </source>
</evidence>
<keyword evidence="11" id="KW-0460">Magnesium</keyword>
<comment type="cofactor">
    <cofactor evidence="1">
        <name>Mg(2+)</name>
        <dbReference type="ChEBI" id="CHEBI:18420"/>
    </cofactor>
</comment>
<dbReference type="EMBL" id="JAKROA010000003">
    <property type="protein sequence ID" value="KAL5109560.1"/>
    <property type="molecule type" value="Genomic_DNA"/>
</dbReference>
<evidence type="ECO:0000256" key="17">
    <source>
        <dbReference type="ARBA" id="ARBA00033674"/>
    </source>
</evidence>
<evidence type="ECO:0000256" key="12">
    <source>
        <dbReference type="ARBA" id="ARBA00023235"/>
    </source>
</evidence>
<sequence length="273" mass="30474">MDKTSSTNSRKYALSNATTKFLDQFDAVSLILNRYSQFDKVAHALRALSPCDAVMIPPFCLCVGDRENDVVSLRDASVKFPVVCKPLTSHGKAGAHKMMIFFKEDDLSLVKCHSVVQSFENHDGVLLKAYIIGDFFHLVTRPSIRNLPKEHEPIFFNSQDVSKEHSTSILNNAYGVPSIEDLSINRALIGRVINALRAHLRLELMGVDFLISSDTGRKQRLAIIDVNVFPDYSCVPNFHLHLENLLRGMLDLSKLPLPAAVPETLGANQMQQL</sequence>
<comment type="catalytic activity">
    <reaction evidence="18">
        <text>1D-myo-inositol 1,3,4-trisphosphate + 1D-myo-inositol 1,3,4,5,6-pentakisphosphate = 1D-myo-inositol 3,4,5,6-tetrakisphosphate + 1D-myo-inositol 1,3,4,5-tetrakisphosphate</text>
        <dbReference type="Rhea" id="RHEA:70271"/>
        <dbReference type="ChEBI" id="CHEBI:57539"/>
        <dbReference type="ChEBI" id="CHEBI:57733"/>
        <dbReference type="ChEBI" id="CHEBI:57895"/>
        <dbReference type="ChEBI" id="CHEBI:58414"/>
    </reaction>
    <physiologicalReaction direction="left-to-right" evidence="18">
        <dbReference type="Rhea" id="RHEA:70272"/>
    </physiologicalReaction>
    <physiologicalReaction direction="right-to-left" evidence="18">
        <dbReference type="Rhea" id="RHEA:70273"/>
    </physiologicalReaction>
</comment>